<dbReference type="EMBL" id="LAZR01002393">
    <property type="protein sequence ID" value="KKN30613.1"/>
    <property type="molecule type" value="Genomic_DNA"/>
</dbReference>
<reference evidence="1" key="1">
    <citation type="journal article" date="2015" name="Nature">
        <title>Complex archaea that bridge the gap between prokaryotes and eukaryotes.</title>
        <authorList>
            <person name="Spang A."/>
            <person name="Saw J.H."/>
            <person name="Jorgensen S.L."/>
            <person name="Zaremba-Niedzwiedzka K."/>
            <person name="Martijn J."/>
            <person name="Lind A.E."/>
            <person name="van Eijk R."/>
            <person name="Schleper C."/>
            <person name="Guy L."/>
            <person name="Ettema T.J."/>
        </authorList>
    </citation>
    <scope>NUCLEOTIDE SEQUENCE</scope>
</reference>
<sequence length="213" mass="23061">MAKYTRSKSTDFTSSAGAITHSALRDEVGAAIPAKTLMTITELEDGDLVEFDFGSDTLTGGEQTTLTTVCNDHTAPMHELILRTAPASGLETAVVTDGSWTVLHYQVVDPKTLHDDLTKIFMRFVAAVKVNDGAASELPKFRIVERKVSDDVEVVLMTAVHQPADTATAFRAMQFDSDVDPRAGLMEYRVEADRNSATECVVRGAGFMLCANV</sequence>
<gene>
    <name evidence="1" type="ORF">LCGC14_0832270</name>
</gene>
<accession>A0A0F9SMT6</accession>
<organism evidence="1">
    <name type="scientific">marine sediment metagenome</name>
    <dbReference type="NCBI Taxonomy" id="412755"/>
    <lineage>
        <taxon>unclassified sequences</taxon>
        <taxon>metagenomes</taxon>
        <taxon>ecological metagenomes</taxon>
    </lineage>
</organism>
<proteinExistence type="predicted"/>
<dbReference type="AlphaFoldDB" id="A0A0F9SMT6"/>
<comment type="caution">
    <text evidence="1">The sequence shown here is derived from an EMBL/GenBank/DDBJ whole genome shotgun (WGS) entry which is preliminary data.</text>
</comment>
<evidence type="ECO:0000313" key="1">
    <source>
        <dbReference type="EMBL" id="KKN30613.1"/>
    </source>
</evidence>
<protein>
    <submittedName>
        <fullName evidence="1">Uncharacterized protein</fullName>
    </submittedName>
</protein>
<name>A0A0F9SMT6_9ZZZZ</name>